<dbReference type="PANTHER" id="PTHR14519:SF5">
    <property type="entry name" value="VITAMIN K EPOXIDE REDUCTASE COMPLEX SUBUNIT 1-LIKE PROTEIN 1"/>
    <property type="match status" value="1"/>
</dbReference>
<proteinExistence type="inferred from homology"/>
<evidence type="ECO:0000256" key="11">
    <source>
        <dbReference type="ARBA" id="ARBA00023284"/>
    </source>
</evidence>
<dbReference type="GO" id="GO:0047057">
    <property type="term" value="F:vitamin-K-epoxide reductase (warfarin-sensitive) activity"/>
    <property type="evidence" value="ECO:0007669"/>
    <property type="project" value="UniProtKB-EC"/>
</dbReference>
<evidence type="ECO:0000256" key="9">
    <source>
        <dbReference type="ARBA" id="ARBA00023136"/>
    </source>
</evidence>
<dbReference type="InterPro" id="IPR038354">
    <property type="entry name" value="VKOR_sf"/>
</dbReference>
<evidence type="ECO:0000256" key="8">
    <source>
        <dbReference type="ARBA" id="ARBA00023002"/>
    </source>
</evidence>
<organism evidence="14 15">
    <name type="scientific">Clytia hemisphaerica</name>
    <dbReference type="NCBI Taxonomy" id="252671"/>
    <lineage>
        <taxon>Eukaryota</taxon>
        <taxon>Metazoa</taxon>
        <taxon>Cnidaria</taxon>
        <taxon>Hydrozoa</taxon>
        <taxon>Hydroidolina</taxon>
        <taxon>Leptothecata</taxon>
        <taxon>Obeliida</taxon>
        <taxon>Clytiidae</taxon>
        <taxon>Clytia</taxon>
    </lineage>
</organism>
<dbReference type="Pfam" id="PF07884">
    <property type="entry name" value="VKOR"/>
    <property type="match status" value="1"/>
</dbReference>
<keyword evidence="4 12" id="KW-0812">Transmembrane</keyword>
<evidence type="ECO:0000256" key="7">
    <source>
        <dbReference type="ARBA" id="ARBA00022989"/>
    </source>
</evidence>
<sequence length="161" mass="18207">MDFNLIFRVTLGLLGLFLSVYSLFVEMQAHADKNYKAMCDISERVSCTKVFLSDFGRGFGLVAPIFGKDSPLNLPNPVFGIVFYSLVILISLFKSNKGGLRLLTTLAGVSCLMSLYLASILYRMKDTCLVCISTYIVNFGLLYFSFKRFNEYVVMEKYKSE</sequence>
<keyword evidence="6" id="KW-0256">Endoplasmic reticulum</keyword>
<feature type="transmembrane region" description="Helical" evidence="12">
    <location>
        <begin position="74"/>
        <end position="93"/>
    </location>
</feature>
<dbReference type="GeneID" id="136797649"/>
<dbReference type="RefSeq" id="XP_066910336.1">
    <property type="nucleotide sequence ID" value="XM_067054235.1"/>
</dbReference>
<keyword evidence="7 12" id="KW-1133">Transmembrane helix</keyword>
<feature type="transmembrane region" description="Helical" evidence="12">
    <location>
        <begin position="99"/>
        <end position="121"/>
    </location>
</feature>
<evidence type="ECO:0000256" key="6">
    <source>
        <dbReference type="ARBA" id="ARBA00022824"/>
    </source>
</evidence>
<dbReference type="AlphaFoldDB" id="A0A7M5WL63"/>
<evidence type="ECO:0000256" key="10">
    <source>
        <dbReference type="ARBA" id="ARBA00023157"/>
    </source>
</evidence>
<evidence type="ECO:0000256" key="2">
    <source>
        <dbReference type="ARBA" id="ARBA00006214"/>
    </source>
</evidence>
<feature type="domain" description="Vitamin K epoxide reductase" evidence="13">
    <location>
        <begin position="1"/>
        <end position="149"/>
    </location>
</feature>
<comment type="similarity">
    <text evidence="2">Belongs to the VKOR family.</text>
</comment>
<comment type="subcellular location">
    <subcellularLocation>
        <location evidence="1">Endoplasmic reticulum membrane</location>
        <topology evidence="1">Multi-pass membrane protein</topology>
    </subcellularLocation>
</comment>
<keyword evidence="9 12" id="KW-0472">Membrane</keyword>
<evidence type="ECO:0000256" key="5">
    <source>
        <dbReference type="ARBA" id="ARBA00022719"/>
    </source>
</evidence>
<feature type="transmembrane region" description="Helical" evidence="12">
    <location>
        <begin position="128"/>
        <end position="146"/>
    </location>
</feature>
<dbReference type="Proteomes" id="UP000594262">
    <property type="component" value="Unplaced"/>
</dbReference>
<evidence type="ECO:0000256" key="12">
    <source>
        <dbReference type="SAM" id="Phobius"/>
    </source>
</evidence>
<dbReference type="CDD" id="cd12917">
    <property type="entry name" value="VKOR_euk"/>
    <property type="match status" value="1"/>
</dbReference>
<dbReference type="GO" id="GO:0042373">
    <property type="term" value="P:vitamin K metabolic process"/>
    <property type="evidence" value="ECO:0007669"/>
    <property type="project" value="InterPro"/>
</dbReference>
<reference evidence="14" key="1">
    <citation type="submission" date="2021-01" db="UniProtKB">
        <authorList>
            <consortium name="EnsemblMetazoa"/>
        </authorList>
    </citation>
    <scope>IDENTIFICATION</scope>
</reference>
<evidence type="ECO:0000313" key="15">
    <source>
        <dbReference type="Proteomes" id="UP000594262"/>
    </source>
</evidence>
<dbReference type="EC" id="1.17.4.4" evidence="3"/>
<dbReference type="InterPro" id="IPR012932">
    <property type="entry name" value="VKOR"/>
</dbReference>
<dbReference type="SMART" id="SM00756">
    <property type="entry name" value="VKc"/>
    <property type="match status" value="1"/>
</dbReference>
<dbReference type="OrthoDB" id="17010at2759"/>
<name>A0A7M5WL63_9CNID</name>
<keyword evidence="11" id="KW-0676">Redox-active center</keyword>
<evidence type="ECO:0000256" key="3">
    <source>
        <dbReference type="ARBA" id="ARBA00012278"/>
    </source>
</evidence>
<dbReference type="GO" id="GO:0005789">
    <property type="term" value="C:endoplasmic reticulum membrane"/>
    <property type="evidence" value="ECO:0007669"/>
    <property type="project" value="UniProtKB-SubCell"/>
</dbReference>
<accession>A0A7M5WL63</accession>
<dbReference type="Gene3D" id="1.20.1440.130">
    <property type="entry name" value="VKOR domain"/>
    <property type="match status" value="1"/>
</dbReference>
<feature type="transmembrane region" description="Helical" evidence="12">
    <location>
        <begin position="6"/>
        <end position="25"/>
    </location>
</feature>
<protein>
    <recommendedName>
        <fullName evidence="3">vitamin-K-epoxide reductase (warfarin-sensitive)</fullName>
        <ecNumber evidence="3">1.17.4.4</ecNumber>
    </recommendedName>
</protein>
<keyword evidence="5" id="KW-0874">Quinone</keyword>
<keyword evidence="10" id="KW-1015">Disulfide bond</keyword>
<evidence type="ECO:0000256" key="1">
    <source>
        <dbReference type="ARBA" id="ARBA00004477"/>
    </source>
</evidence>
<dbReference type="PANTHER" id="PTHR14519">
    <property type="entry name" value="VITAMIN K EPOXIDE REDUCTASE COMPLEX, SUBUNIT 1"/>
    <property type="match status" value="1"/>
</dbReference>
<dbReference type="GO" id="GO:0048038">
    <property type="term" value="F:quinone binding"/>
    <property type="evidence" value="ECO:0007669"/>
    <property type="project" value="UniProtKB-KW"/>
</dbReference>
<keyword evidence="8" id="KW-0560">Oxidoreductase</keyword>
<dbReference type="InterPro" id="IPR042406">
    <property type="entry name" value="VKORC1/VKORC1L1"/>
</dbReference>
<evidence type="ECO:0000259" key="13">
    <source>
        <dbReference type="SMART" id="SM00756"/>
    </source>
</evidence>
<dbReference type="EnsemblMetazoa" id="CLYHEMT008784.1">
    <property type="protein sequence ID" value="CLYHEMP008784.1"/>
    <property type="gene ID" value="CLYHEMG008784"/>
</dbReference>
<evidence type="ECO:0000313" key="14">
    <source>
        <dbReference type="EnsemblMetazoa" id="CLYHEMP008784.1"/>
    </source>
</evidence>
<evidence type="ECO:0000256" key="4">
    <source>
        <dbReference type="ARBA" id="ARBA00022692"/>
    </source>
</evidence>
<keyword evidence="15" id="KW-1185">Reference proteome</keyword>